<dbReference type="PROSITE" id="PS00463">
    <property type="entry name" value="ZN2_CY6_FUNGAL_1"/>
    <property type="match status" value="1"/>
</dbReference>
<feature type="region of interest" description="Disordered" evidence="6">
    <location>
        <begin position="116"/>
        <end position="245"/>
    </location>
</feature>
<feature type="compositionally biased region" description="Acidic residues" evidence="6">
    <location>
        <begin position="165"/>
        <end position="174"/>
    </location>
</feature>
<evidence type="ECO:0000256" key="5">
    <source>
        <dbReference type="ARBA" id="ARBA00023242"/>
    </source>
</evidence>
<organism evidence="8 9">
    <name type="scientific">Aspergillus sydowii CBS 593.65</name>
    <dbReference type="NCBI Taxonomy" id="1036612"/>
    <lineage>
        <taxon>Eukaryota</taxon>
        <taxon>Fungi</taxon>
        <taxon>Dikarya</taxon>
        <taxon>Ascomycota</taxon>
        <taxon>Pezizomycotina</taxon>
        <taxon>Eurotiomycetes</taxon>
        <taxon>Eurotiomycetidae</taxon>
        <taxon>Eurotiales</taxon>
        <taxon>Aspergillaceae</taxon>
        <taxon>Aspergillus</taxon>
        <taxon>Aspergillus subgen. Nidulantes</taxon>
    </lineage>
</organism>
<dbReference type="GO" id="GO:0000981">
    <property type="term" value="F:DNA-binding transcription factor activity, RNA polymerase II-specific"/>
    <property type="evidence" value="ECO:0007669"/>
    <property type="project" value="InterPro"/>
</dbReference>
<gene>
    <name evidence="8" type="ORF">ASPSYDRAFT_44906</name>
</gene>
<dbReference type="GO" id="GO:0045944">
    <property type="term" value="P:positive regulation of transcription by RNA polymerase II"/>
    <property type="evidence" value="ECO:0007669"/>
    <property type="project" value="TreeGrafter"/>
</dbReference>
<dbReference type="GO" id="GO:0008270">
    <property type="term" value="F:zinc ion binding"/>
    <property type="evidence" value="ECO:0007669"/>
    <property type="project" value="InterPro"/>
</dbReference>
<dbReference type="PANTHER" id="PTHR37534">
    <property type="entry name" value="TRANSCRIPTIONAL ACTIVATOR PROTEIN UGA3"/>
    <property type="match status" value="1"/>
</dbReference>
<dbReference type="SMART" id="SM00066">
    <property type="entry name" value="GAL4"/>
    <property type="match status" value="1"/>
</dbReference>
<evidence type="ECO:0000256" key="6">
    <source>
        <dbReference type="SAM" id="MobiDB-lite"/>
    </source>
</evidence>
<evidence type="ECO:0000256" key="1">
    <source>
        <dbReference type="ARBA" id="ARBA00004123"/>
    </source>
</evidence>
<feature type="region of interest" description="Disordered" evidence="6">
    <location>
        <begin position="706"/>
        <end position="731"/>
    </location>
</feature>
<dbReference type="Pfam" id="PF11951">
    <property type="entry name" value="Fungal_trans_2"/>
    <property type="match status" value="1"/>
</dbReference>
<keyword evidence="4" id="KW-0804">Transcription</keyword>
<protein>
    <recommendedName>
        <fullName evidence="7">Zn(2)-C6 fungal-type domain-containing protein</fullName>
    </recommendedName>
</protein>
<feature type="compositionally biased region" description="Polar residues" evidence="6">
    <location>
        <begin position="1"/>
        <end position="16"/>
    </location>
</feature>
<feature type="domain" description="Zn(2)-C6 fungal-type" evidence="7">
    <location>
        <begin position="88"/>
        <end position="118"/>
    </location>
</feature>
<feature type="region of interest" description="Disordered" evidence="6">
    <location>
        <begin position="1"/>
        <end position="87"/>
    </location>
</feature>
<feature type="compositionally biased region" description="Low complexity" evidence="6">
    <location>
        <begin position="232"/>
        <end position="241"/>
    </location>
</feature>
<feature type="compositionally biased region" description="Polar residues" evidence="6">
    <location>
        <begin position="140"/>
        <end position="150"/>
    </location>
</feature>
<evidence type="ECO:0000313" key="8">
    <source>
        <dbReference type="EMBL" id="OJJ58538.1"/>
    </source>
</evidence>
<reference evidence="9" key="1">
    <citation type="journal article" date="2017" name="Genome Biol.">
        <title>Comparative genomics reveals high biological diversity and specific adaptations in the industrially and medically important fungal genus Aspergillus.</title>
        <authorList>
            <person name="de Vries R.P."/>
            <person name="Riley R."/>
            <person name="Wiebenga A."/>
            <person name="Aguilar-Osorio G."/>
            <person name="Amillis S."/>
            <person name="Uchima C.A."/>
            <person name="Anderluh G."/>
            <person name="Asadollahi M."/>
            <person name="Askin M."/>
            <person name="Barry K."/>
            <person name="Battaglia E."/>
            <person name="Bayram O."/>
            <person name="Benocci T."/>
            <person name="Braus-Stromeyer S.A."/>
            <person name="Caldana C."/>
            <person name="Canovas D."/>
            <person name="Cerqueira G.C."/>
            <person name="Chen F."/>
            <person name="Chen W."/>
            <person name="Choi C."/>
            <person name="Clum A."/>
            <person name="Dos Santos R.A."/>
            <person name="Damasio A.R."/>
            <person name="Diallinas G."/>
            <person name="Emri T."/>
            <person name="Fekete E."/>
            <person name="Flipphi M."/>
            <person name="Freyberg S."/>
            <person name="Gallo A."/>
            <person name="Gournas C."/>
            <person name="Habgood R."/>
            <person name="Hainaut M."/>
            <person name="Harispe M.L."/>
            <person name="Henrissat B."/>
            <person name="Hilden K.S."/>
            <person name="Hope R."/>
            <person name="Hossain A."/>
            <person name="Karabika E."/>
            <person name="Karaffa L."/>
            <person name="Karanyi Z."/>
            <person name="Krasevec N."/>
            <person name="Kuo A."/>
            <person name="Kusch H."/>
            <person name="LaButti K."/>
            <person name="Lagendijk E.L."/>
            <person name="Lapidus A."/>
            <person name="Levasseur A."/>
            <person name="Lindquist E."/>
            <person name="Lipzen A."/>
            <person name="Logrieco A.F."/>
            <person name="MacCabe A."/>
            <person name="Maekelae M.R."/>
            <person name="Malavazi I."/>
            <person name="Melin P."/>
            <person name="Meyer V."/>
            <person name="Mielnichuk N."/>
            <person name="Miskei M."/>
            <person name="Molnar A.P."/>
            <person name="Mule G."/>
            <person name="Ngan C.Y."/>
            <person name="Orejas M."/>
            <person name="Orosz E."/>
            <person name="Ouedraogo J.P."/>
            <person name="Overkamp K.M."/>
            <person name="Park H.-S."/>
            <person name="Perrone G."/>
            <person name="Piumi F."/>
            <person name="Punt P.J."/>
            <person name="Ram A.F."/>
            <person name="Ramon A."/>
            <person name="Rauscher S."/>
            <person name="Record E."/>
            <person name="Riano-Pachon D.M."/>
            <person name="Robert V."/>
            <person name="Roehrig J."/>
            <person name="Ruller R."/>
            <person name="Salamov A."/>
            <person name="Salih N.S."/>
            <person name="Samson R.A."/>
            <person name="Sandor E."/>
            <person name="Sanguinetti M."/>
            <person name="Schuetze T."/>
            <person name="Sepcic K."/>
            <person name="Shelest E."/>
            <person name="Sherlock G."/>
            <person name="Sophianopoulou V."/>
            <person name="Squina F.M."/>
            <person name="Sun H."/>
            <person name="Susca A."/>
            <person name="Todd R.B."/>
            <person name="Tsang A."/>
            <person name="Unkles S.E."/>
            <person name="van de Wiele N."/>
            <person name="van Rossen-Uffink D."/>
            <person name="Oliveira J.V."/>
            <person name="Vesth T.C."/>
            <person name="Visser J."/>
            <person name="Yu J.-H."/>
            <person name="Zhou M."/>
            <person name="Andersen M.R."/>
            <person name="Archer D.B."/>
            <person name="Baker S.E."/>
            <person name="Benoit I."/>
            <person name="Brakhage A.A."/>
            <person name="Braus G.H."/>
            <person name="Fischer R."/>
            <person name="Frisvad J.C."/>
            <person name="Goldman G.H."/>
            <person name="Houbraken J."/>
            <person name="Oakley B."/>
            <person name="Pocsi I."/>
            <person name="Scazzocchio C."/>
            <person name="Seiboth B."/>
            <person name="vanKuyk P.A."/>
            <person name="Wortman J."/>
            <person name="Dyer P.S."/>
            <person name="Grigoriev I.V."/>
        </authorList>
    </citation>
    <scope>NUCLEOTIDE SEQUENCE [LARGE SCALE GENOMIC DNA]</scope>
    <source>
        <strain evidence="9">CBS 593.65</strain>
    </source>
</reference>
<dbReference type="PROSITE" id="PS50048">
    <property type="entry name" value="ZN2_CY6_FUNGAL_2"/>
    <property type="match status" value="1"/>
</dbReference>
<comment type="subcellular location">
    <subcellularLocation>
        <location evidence="1">Nucleus</location>
    </subcellularLocation>
</comment>
<keyword evidence="3" id="KW-0238">DNA-binding</keyword>
<evidence type="ECO:0000256" key="4">
    <source>
        <dbReference type="ARBA" id="ARBA00023163"/>
    </source>
</evidence>
<dbReference type="EMBL" id="KV878586">
    <property type="protein sequence ID" value="OJJ58538.1"/>
    <property type="molecule type" value="Genomic_DNA"/>
</dbReference>
<dbReference type="GeneID" id="63763003"/>
<accession>A0A1L9TGI5</accession>
<feature type="compositionally biased region" description="Low complexity" evidence="6">
    <location>
        <begin position="175"/>
        <end position="198"/>
    </location>
</feature>
<name>A0A1L9TGI5_9EURO</name>
<dbReference type="Gene3D" id="4.10.240.10">
    <property type="entry name" value="Zn(2)-C6 fungal-type DNA-binding domain"/>
    <property type="match status" value="1"/>
</dbReference>
<dbReference type="OrthoDB" id="5278208at2759"/>
<dbReference type="Proteomes" id="UP000184356">
    <property type="component" value="Unassembled WGS sequence"/>
</dbReference>
<dbReference type="InterPro" id="IPR021858">
    <property type="entry name" value="Fun_TF"/>
</dbReference>
<evidence type="ECO:0000313" key="9">
    <source>
        <dbReference type="Proteomes" id="UP000184356"/>
    </source>
</evidence>
<keyword evidence="2" id="KW-0805">Transcription regulation</keyword>
<dbReference type="AlphaFoldDB" id="A0A1L9TGI5"/>
<dbReference type="PANTHER" id="PTHR37534:SF10">
    <property type="entry name" value="ZN(II)2CYS6 TRANSCRIPTION FACTOR (EUROFUNG)"/>
    <property type="match status" value="1"/>
</dbReference>
<proteinExistence type="predicted"/>
<dbReference type="GO" id="GO:0005634">
    <property type="term" value="C:nucleus"/>
    <property type="evidence" value="ECO:0007669"/>
    <property type="project" value="UniProtKB-SubCell"/>
</dbReference>
<dbReference type="STRING" id="1036612.A0A1L9TGI5"/>
<dbReference type="InterPro" id="IPR001138">
    <property type="entry name" value="Zn2Cys6_DnaBD"/>
</dbReference>
<sequence>MAHSFHPSQASMTGYTQEPPPLSAYSILGQNQYPESVALWHSPSTQPQQEPQSQSQIPAAPFTPATPKTPSLLQPLPDQKKHKRTRSGCFTCRSRRIKCDENRPVCERCRKGSRECVYPTSTTGPASKSAPRSVAKTKASRPQSRGSDSSGHVEADEATSTLEPIVDEGEEAEGSPESSTHQSPTTTSGPTIPTGSKSKLSKKKSSQSLRRRKTKPQTVATTDPLPGRKESSSSPSTEASSRFGSISARSDSVGFYPFDAVGDPSTAHLPEDIRFYLSFHRDFINYRHYFLQSRSANFVNQTVIGYAIQYEPLLYAVVGFSAYHHCVQTSTGKLYTFLKYYNRALSLLRKSLGSGEPYSEATLATVLVLTTFEEFIGDWVNLVDHHQAAHVLIRELLTPESASSDDIHRHLFEWYARFDIVAGIVSGNEMVLGRDWYITREEHDAMEAASNPDDIEKQLAFTASINRRFGLDMASLYAKLSRGMIDFGEFMAENDKLGQSLEQIKDILSRFATEYVIQDYPDQKPLTEDDLVDPYVPGGLHYGPLWDANFAWIDYYSTKAMYRFQFLMTTQQGTMDELLALSYEQVRLIETIERWPDKEKGYIFGFKNSIGMASLFFPRDTRHLNWSRGIFARTERQGYVIAPKFRAALAAIWQLPEINHWWLPDDSSYPTIIREVREMTEERTNNPRDDYRESVRDMKAVFGKLNLDETESEASPPSAVTDIPRPTGSSQ</sequence>
<feature type="compositionally biased region" description="Basic residues" evidence="6">
    <location>
        <begin position="199"/>
        <end position="215"/>
    </location>
</feature>
<keyword evidence="9" id="KW-1185">Reference proteome</keyword>
<evidence type="ECO:0000256" key="3">
    <source>
        <dbReference type="ARBA" id="ARBA00023125"/>
    </source>
</evidence>
<evidence type="ECO:0000256" key="2">
    <source>
        <dbReference type="ARBA" id="ARBA00023015"/>
    </source>
</evidence>
<feature type="compositionally biased region" description="Low complexity" evidence="6">
    <location>
        <begin position="42"/>
        <end position="70"/>
    </location>
</feature>
<dbReference type="InterPro" id="IPR036864">
    <property type="entry name" value="Zn2-C6_fun-type_DNA-bd_sf"/>
</dbReference>
<evidence type="ECO:0000259" key="7">
    <source>
        <dbReference type="PROSITE" id="PS50048"/>
    </source>
</evidence>
<dbReference type="Pfam" id="PF00172">
    <property type="entry name" value="Zn_clus"/>
    <property type="match status" value="1"/>
</dbReference>
<dbReference type="VEuPathDB" id="FungiDB:ASPSYDRAFT_44906"/>
<dbReference type="GO" id="GO:0000976">
    <property type="term" value="F:transcription cis-regulatory region binding"/>
    <property type="evidence" value="ECO:0007669"/>
    <property type="project" value="TreeGrafter"/>
</dbReference>
<dbReference type="SUPFAM" id="SSF57701">
    <property type="entry name" value="Zn2/Cys6 DNA-binding domain"/>
    <property type="match status" value="1"/>
</dbReference>
<dbReference type="CDD" id="cd00067">
    <property type="entry name" value="GAL4"/>
    <property type="match status" value="1"/>
</dbReference>
<keyword evidence="5" id="KW-0539">Nucleus</keyword>
<dbReference type="RefSeq" id="XP_040702344.1">
    <property type="nucleotide sequence ID" value="XM_040846930.1"/>
</dbReference>